<dbReference type="AlphaFoldDB" id="A0A918RYZ0"/>
<evidence type="ECO:0000313" key="3">
    <source>
        <dbReference type="Proteomes" id="UP000623010"/>
    </source>
</evidence>
<reference evidence="2" key="2">
    <citation type="submission" date="2020-09" db="EMBL/GenBank/DDBJ databases">
        <authorList>
            <person name="Sun Q."/>
            <person name="Ohkuma M."/>
        </authorList>
    </citation>
    <scope>NUCLEOTIDE SEQUENCE</scope>
    <source>
        <strain evidence="2">JCM 5016</strain>
    </source>
</reference>
<name>A0A918RYZ0_9ACTN</name>
<dbReference type="Proteomes" id="UP000623010">
    <property type="component" value="Unassembled WGS sequence"/>
</dbReference>
<feature type="region of interest" description="Disordered" evidence="1">
    <location>
        <begin position="1"/>
        <end position="26"/>
    </location>
</feature>
<accession>A0A918RYZ0</accession>
<dbReference type="EMBL" id="BMWH01000043">
    <property type="protein sequence ID" value="GHA16107.1"/>
    <property type="molecule type" value="Genomic_DNA"/>
</dbReference>
<evidence type="ECO:0000256" key="1">
    <source>
        <dbReference type="SAM" id="MobiDB-lite"/>
    </source>
</evidence>
<proteinExistence type="predicted"/>
<organism evidence="2 3">
    <name type="scientific">Streptomyces echinoruber</name>
    <dbReference type="NCBI Taxonomy" id="68898"/>
    <lineage>
        <taxon>Bacteria</taxon>
        <taxon>Bacillati</taxon>
        <taxon>Actinomycetota</taxon>
        <taxon>Actinomycetes</taxon>
        <taxon>Kitasatosporales</taxon>
        <taxon>Streptomycetaceae</taxon>
        <taxon>Streptomyces</taxon>
    </lineage>
</organism>
<keyword evidence="3" id="KW-1185">Reference proteome</keyword>
<evidence type="ECO:0000313" key="2">
    <source>
        <dbReference type="EMBL" id="GHA16107.1"/>
    </source>
</evidence>
<reference evidence="2" key="1">
    <citation type="journal article" date="2014" name="Int. J. Syst. Evol. Microbiol.">
        <title>Complete genome sequence of Corynebacterium casei LMG S-19264T (=DSM 44701T), isolated from a smear-ripened cheese.</title>
        <authorList>
            <consortium name="US DOE Joint Genome Institute (JGI-PGF)"/>
            <person name="Walter F."/>
            <person name="Albersmeier A."/>
            <person name="Kalinowski J."/>
            <person name="Ruckert C."/>
        </authorList>
    </citation>
    <scope>NUCLEOTIDE SEQUENCE</scope>
    <source>
        <strain evidence="2">JCM 5016</strain>
    </source>
</reference>
<comment type="caution">
    <text evidence="2">The sequence shown here is derived from an EMBL/GenBank/DDBJ whole genome shotgun (WGS) entry which is preliminary data.</text>
</comment>
<gene>
    <name evidence="2" type="ORF">GCM10010389_63330</name>
</gene>
<protein>
    <submittedName>
        <fullName evidence="2">Uncharacterized protein</fullName>
    </submittedName>
</protein>
<sequence length="97" mass="9876">MAVPGPTMAPENTGSGTAASPMARPARGDVTVVMGSLPGVEIQKEPSLPVPDGDWSAGYGMGDPAYVRELPVGGPGVPPKRFAPAPTSRVQLYSCRG</sequence>